<keyword evidence="4 6" id="KW-0413">Isomerase</keyword>
<dbReference type="RefSeq" id="WP_307256699.1">
    <property type="nucleotide sequence ID" value="NZ_JAUSUC010000010.1"/>
</dbReference>
<name>A0AAJ1WIS4_9BACI</name>
<dbReference type="Proteomes" id="UP001237207">
    <property type="component" value="Unassembled WGS sequence"/>
</dbReference>
<evidence type="ECO:0000256" key="1">
    <source>
        <dbReference type="ARBA" id="ARBA00000073"/>
    </source>
</evidence>
<dbReference type="PROSITE" id="PS01129">
    <property type="entry name" value="PSI_RLU"/>
    <property type="match status" value="1"/>
</dbReference>
<comment type="similarity">
    <text evidence="2 4">Belongs to the pseudouridine synthase RluA family.</text>
</comment>
<dbReference type="AlphaFoldDB" id="A0AAJ1WIS4"/>
<gene>
    <name evidence="6" type="ORF">J2S13_001110</name>
</gene>
<dbReference type="SUPFAM" id="SSF55120">
    <property type="entry name" value="Pseudouridine synthase"/>
    <property type="match status" value="1"/>
</dbReference>
<comment type="catalytic activity">
    <reaction evidence="1 4">
        <text>a uridine in RNA = a pseudouridine in RNA</text>
        <dbReference type="Rhea" id="RHEA:48348"/>
        <dbReference type="Rhea" id="RHEA-COMP:12068"/>
        <dbReference type="Rhea" id="RHEA-COMP:12069"/>
        <dbReference type="ChEBI" id="CHEBI:65314"/>
        <dbReference type="ChEBI" id="CHEBI:65315"/>
    </reaction>
</comment>
<dbReference type="InterPro" id="IPR020103">
    <property type="entry name" value="PsdUridine_synth_cat_dom_sf"/>
</dbReference>
<dbReference type="EC" id="5.4.99.-" evidence="4"/>
<dbReference type="CDD" id="cd02869">
    <property type="entry name" value="PseudoU_synth_RluA_like"/>
    <property type="match status" value="1"/>
</dbReference>
<reference evidence="6" key="1">
    <citation type="submission" date="2023-07" db="EMBL/GenBank/DDBJ databases">
        <title>Genomic Encyclopedia of Type Strains, Phase IV (KMG-IV): sequencing the most valuable type-strain genomes for metagenomic binning, comparative biology and taxonomic classification.</title>
        <authorList>
            <person name="Goeker M."/>
        </authorList>
    </citation>
    <scope>NUCLEOTIDE SEQUENCE</scope>
    <source>
        <strain evidence="6">DSM 23947</strain>
    </source>
</reference>
<dbReference type="GO" id="GO:0140098">
    <property type="term" value="F:catalytic activity, acting on RNA"/>
    <property type="evidence" value="ECO:0007669"/>
    <property type="project" value="UniProtKB-ARBA"/>
</dbReference>
<evidence type="ECO:0000313" key="6">
    <source>
        <dbReference type="EMBL" id="MDQ0214713.1"/>
    </source>
</evidence>
<evidence type="ECO:0000313" key="7">
    <source>
        <dbReference type="Proteomes" id="UP001237207"/>
    </source>
</evidence>
<dbReference type="NCBIfam" id="TIGR00005">
    <property type="entry name" value="rluA_subfam"/>
    <property type="match status" value="1"/>
</dbReference>
<accession>A0AAJ1WIS4</accession>
<dbReference type="InterPro" id="IPR006145">
    <property type="entry name" value="PsdUridine_synth_RsuA/RluA"/>
</dbReference>
<proteinExistence type="inferred from homology"/>
<comment type="function">
    <text evidence="4">Responsible for synthesis of pseudouridine from uracil.</text>
</comment>
<evidence type="ECO:0000259" key="5">
    <source>
        <dbReference type="Pfam" id="PF00849"/>
    </source>
</evidence>
<dbReference type="EMBL" id="JAUSUC010000010">
    <property type="protein sequence ID" value="MDQ0214713.1"/>
    <property type="molecule type" value="Genomic_DNA"/>
</dbReference>
<keyword evidence="7" id="KW-1185">Reference proteome</keyword>
<dbReference type="GO" id="GO:0009982">
    <property type="term" value="F:pseudouridine synthase activity"/>
    <property type="evidence" value="ECO:0007669"/>
    <property type="project" value="InterPro"/>
</dbReference>
<evidence type="ECO:0000256" key="3">
    <source>
        <dbReference type="PIRSR" id="PIRSR606225-1"/>
    </source>
</evidence>
<dbReference type="PANTHER" id="PTHR21600:SF71">
    <property type="entry name" value="PSEUDOURIDINE SYNTHASE"/>
    <property type="match status" value="1"/>
</dbReference>
<evidence type="ECO:0000256" key="2">
    <source>
        <dbReference type="ARBA" id="ARBA00010876"/>
    </source>
</evidence>
<dbReference type="PANTHER" id="PTHR21600">
    <property type="entry name" value="MITOCHONDRIAL RNA PSEUDOURIDINE SYNTHASE"/>
    <property type="match status" value="1"/>
</dbReference>
<sequence>MIKTLRKKHLFEVICPSHWEGETLEDVLKTRWKVPKKWMHEWRMKKSVMLNDKVVHWRTKLVKGDRIQLPLFQETPFEFQPYKREVEILYEDEHMLIANKPAGMKTHPNDQRDRQTLLQAVIFHLQKKGEHCFIRHVHRLDENTSGAVLFAKHPLAYSLLSSMLEKRDIKRTYWAIVHGPFKKTHGMIEEPIGRDRHHPTRRRVSKTGQKAITHYRVIKTDSIKNLSLLECTLDTGRTHQIRVHLSYIHHPLAGDQLYGGKPIFPRPALHARKIEWFHPFTEKNMKCQAPFLDEIFSEFQK</sequence>
<comment type="caution">
    <text evidence="6">The sequence shown here is derived from an EMBL/GenBank/DDBJ whole genome shotgun (WGS) entry which is preliminary data.</text>
</comment>
<feature type="domain" description="Pseudouridine synthase RsuA/RluA-like" evidence="5">
    <location>
        <begin position="94"/>
        <end position="246"/>
    </location>
</feature>
<protein>
    <recommendedName>
        <fullName evidence="4">Pseudouridine synthase</fullName>
        <ecNumber evidence="4">5.4.99.-</ecNumber>
    </recommendedName>
</protein>
<dbReference type="Pfam" id="PF00849">
    <property type="entry name" value="PseudoU_synth_2"/>
    <property type="match status" value="1"/>
</dbReference>
<evidence type="ECO:0000256" key="4">
    <source>
        <dbReference type="RuleBase" id="RU362028"/>
    </source>
</evidence>
<dbReference type="InterPro" id="IPR006225">
    <property type="entry name" value="PsdUridine_synth_RluC/D"/>
</dbReference>
<dbReference type="GO" id="GO:0003723">
    <property type="term" value="F:RNA binding"/>
    <property type="evidence" value="ECO:0007669"/>
    <property type="project" value="InterPro"/>
</dbReference>
<dbReference type="InterPro" id="IPR006224">
    <property type="entry name" value="PsdUridine_synth_RluA-like_CS"/>
</dbReference>
<organism evidence="6 7">
    <name type="scientific">Oikeobacillus pervagus</name>
    <dbReference type="NCBI Taxonomy" id="1325931"/>
    <lineage>
        <taxon>Bacteria</taxon>
        <taxon>Bacillati</taxon>
        <taxon>Bacillota</taxon>
        <taxon>Bacilli</taxon>
        <taxon>Bacillales</taxon>
        <taxon>Bacillaceae</taxon>
        <taxon>Oikeobacillus</taxon>
    </lineage>
</organism>
<dbReference type="InterPro" id="IPR050188">
    <property type="entry name" value="RluA_PseudoU_synthase"/>
</dbReference>
<feature type="active site" evidence="3">
    <location>
        <position position="141"/>
    </location>
</feature>
<dbReference type="Gene3D" id="3.30.2350.10">
    <property type="entry name" value="Pseudouridine synthase"/>
    <property type="match status" value="1"/>
</dbReference>
<dbReference type="GO" id="GO:0000455">
    <property type="term" value="P:enzyme-directed rRNA pseudouridine synthesis"/>
    <property type="evidence" value="ECO:0007669"/>
    <property type="project" value="TreeGrafter"/>
</dbReference>